<evidence type="ECO:0000259" key="3">
    <source>
        <dbReference type="Pfam" id="PF01738"/>
    </source>
</evidence>
<reference evidence="4 5" key="1">
    <citation type="submission" date="2019-06" db="EMBL/GenBank/DDBJ databases">
        <title>Sequencing the genomes of 1000 actinobacteria strains.</title>
        <authorList>
            <person name="Klenk H.-P."/>
        </authorList>
    </citation>
    <scope>NUCLEOTIDE SEQUENCE [LARGE SCALE GENOMIC DNA]</scope>
    <source>
        <strain evidence="4 5">DSM 45015</strain>
    </source>
</reference>
<feature type="domain" description="Dienelactone hydrolase" evidence="3">
    <location>
        <begin position="326"/>
        <end position="404"/>
    </location>
</feature>
<dbReference type="Gene3D" id="3.40.50.2020">
    <property type="match status" value="1"/>
</dbReference>
<comment type="caution">
    <text evidence="4">The sequence shown here is derived from an EMBL/GenBank/DDBJ whole genome shotgun (WGS) entry which is preliminary data.</text>
</comment>
<proteinExistence type="predicted"/>
<organism evidence="4 5">
    <name type="scientific">Haloactinospora alba</name>
    <dbReference type="NCBI Taxonomy" id="405555"/>
    <lineage>
        <taxon>Bacteria</taxon>
        <taxon>Bacillati</taxon>
        <taxon>Actinomycetota</taxon>
        <taxon>Actinomycetes</taxon>
        <taxon>Streptosporangiales</taxon>
        <taxon>Nocardiopsidaceae</taxon>
        <taxon>Haloactinospora</taxon>
    </lineage>
</organism>
<dbReference type="EMBL" id="VFQC01000001">
    <property type="protein sequence ID" value="TQN31879.1"/>
    <property type="molecule type" value="Genomic_DNA"/>
</dbReference>
<protein>
    <submittedName>
        <fullName evidence="4">Putative phosphoribosyl transferase</fullName>
    </submittedName>
</protein>
<evidence type="ECO:0000313" key="5">
    <source>
        <dbReference type="Proteomes" id="UP000317422"/>
    </source>
</evidence>
<sequence>MEERCRGSWLLGKRCRMCAMSPLPVSLPFTDRSEAGSRLAERVRDYAVTDPIVLALPRGGVPVGAELARALGAPLDVLMVRKLGLPGHSEMGVGAVTEDGQVCFDDNALARLHVSRDQLRATVEAERAELGRRLEAYRGHSPAPRIAGRDVLVVDDGIATGGTARAALRMVRRQQPARVVAAIPVGAQSAVESLRPEADHVVVLTAPENFRAVGEWYRDFGQLSDDDVTRTLTELRGLAPATGSDARTVHVPVGTAELEGELTMPPDVRGGVVVALGRGEDGPRRQAFTAAMRDSGYATLIVDPSHPREGAESETGGEEPAERGRKLGRAAAWLRETAEVSPQRIGVFGSGPGAPAALVAAAAHPDEIAAVVVHGGRIDAAEGSLARVRAPVLVLVEGEDSFVRELAEWVVSRLGAPCELRTVAGAEQLLATTREWRAVADSAAEWFTSRM</sequence>
<gene>
    <name evidence="4" type="ORF">FHX37_1800</name>
</gene>
<evidence type="ECO:0000313" key="4">
    <source>
        <dbReference type="EMBL" id="TQN31879.1"/>
    </source>
</evidence>
<dbReference type="Pfam" id="PF00156">
    <property type="entry name" value="Pribosyltran"/>
    <property type="match status" value="1"/>
</dbReference>
<evidence type="ECO:0000259" key="2">
    <source>
        <dbReference type="Pfam" id="PF00156"/>
    </source>
</evidence>
<feature type="domain" description="Phosphoribosyltransferase" evidence="2">
    <location>
        <begin position="39"/>
        <end position="190"/>
    </location>
</feature>
<dbReference type="InterPro" id="IPR002925">
    <property type="entry name" value="Dienelactn_hydro"/>
</dbReference>
<dbReference type="GO" id="GO:0016740">
    <property type="term" value="F:transferase activity"/>
    <property type="evidence" value="ECO:0007669"/>
    <property type="project" value="UniProtKB-KW"/>
</dbReference>
<feature type="region of interest" description="Disordered" evidence="1">
    <location>
        <begin position="302"/>
        <end position="325"/>
    </location>
</feature>
<dbReference type="AlphaFoldDB" id="A0A543NJ64"/>
<dbReference type="CDD" id="cd06223">
    <property type="entry name" value="PRTases_typeI"/>
    <property type="match status" value="1"/>
</dbReference>
<dbReference type="Pfam" id="PF01738">
    <property type="entry name" value="DLH"/>
    <property type="match status" value="1"/>
</dbReference>
<keyword evidence="5" id="KW-1185">Reference proteome</keyword>
<dbReference type="InterPro" id="IPR029057">
    <property type="entry name" value="PRTase-like"/>
</dbReference>
<dbReference type="SUPFAM" id="SSF53271">
    <property type="entry name" value="PRTase-like"/>
    <property type="match status" value="1"/>
</dbReference>
<keyword evidence="4" id="KW-0808">Transferase</keyword>
<dbReference type="InterPro" id="IPR029058">
    <property type="entry name" value="AB_hydrolase_fold"/>
</dbReference>
<dbReference type="InterPro" id="IPR000836">
    <property type="entry name" value="PRTase_dom"/>
</dbReference>
<dbReference type="Gene3D" id="3.40.50.1820">
    <property type="entry name" value="alpha/beta hydrolase"/>
    <property type="match status" value="1"/>
</dbReference>
<dbReference type="Proteomes" id="UP000317422">
    <property type="component" value="Unassembled WGS sequence"/>
</dbReference>
<accession>A0A543NJ64</accession>
<evidence type="ECO:0000256" key="1">
    <source>
        <dbReference type="SAM" id="MobiDB-lite"/>
    </source>
</evidence>
<dbReference type="GO" id="GO:0016787">
    <property type="term" value="F:hydrolase activity"/>
    <property type="evidence" value="ECO:0007669"/>
    <property type="project" value="InterPro"/>
</dbReference>
<name>A0A543NJ64_9ACTN</name>
<dbReference type="SUPFAM" id="SSF53474">
    <property type="entry name" value="alpha/beta-Hydrolases"/>
    <property type="match status" value="1"/>
</dbReference>
<dbReference type="Gene3D" id="3.30.1310.20">
    <property type="entry name" value="PRTase-like"/>
    <property type="match status" value="1"/>
</dbReference>